<keyword evidence="3 6" id="KW-0812">Transmembrane</keyword>
<dbReference type="PIRSF" id="PIRSF006060">
    <property type="entry name" value="AA_transporter"/>
    <property type="match status" value="1"/>
</dbReference>
<keyword evidence="5 6" id="KW-0472">Membrane</keyword>
<dbReference type="Gene3D" id="1.20.1740.10">
    <property type="entry name" value="Amino acid/polyamine transporter I"/>
    <property type="match status" value="1"/>
</dbReference>
<feature type="transmembrane region" description="Helical" evidence="6">
    <location>
        <begin position="20"/>
        <end position="45"/>
    </location>
</feature>
<dbReference type="InParanoid" id="G9EIQ1"/>
<evidence type="ECO:0008006" key="9">
    <source>
        <dbReference type="Google" id="ProtNLM"/>
    </source>
</evidence>
<name>G9EIQ1_9GAMM</name>
<evidence type="ECO:0000256" key="4">
    <source>
        <dbReference type="ARBA" id="ARBA00022989"/>
    </source>
</evidence>
<dbReference type="Proteomes" id="UP000002770">
    <property type="component" value="Unassembled WGS sequence"/>
</dbReference>
<dbReference type="PANTHER" id="PTHR42770:SF7">
    <property type="entry name" value="MEMBRANE PROTEIN"/>
    <property type="match status" value="1"/>
</dbReference>
<accession>G9EIQ1</accession>
<evidence type="ECO:0000256" key="6">
    <source>
        <dbReference type="SAM" id="Phobius"/>
    </source>
</evidence>
<dbReference type="RefSeq" id="WP_006869048.1">
    <property type="nucleotide sequence ID" value="NZ_JH413793.1"/>
</dbReference>
<feature type="transmembrane region" description="Helical" evidence="6">
    <location>
        <begin position="199"/>
        <end position="218"/>
    </location>
</feature>
<protein>
    <recommendedName>
        <fullName evidence="9">Amino acid permease</fullName>
    </recommendedName>
</protein>
<keyword evidence="4 6" id="KW-1133">Transmembrane helix</keyword>
<comment type="subcellular location">
    <subcellularLocation>
        <location evidence="1">Cell membrane</location>
        <topology evidence="1">Multi-pass membrane protein</topology>
    </subcellularLocation>
</comment>
<evidence type="ECO:0000256" key="2">
    <source>
        <dbReference type="ARBA" id="ARBA00022475"/>
    </source>
</evidence>
<feature type="transmembrane region" description="Helical" evidence="6">
    <location>
        <begin position="132"/>
        <end position="149"/>
    </location>
</feature>
<dbReference type="HOGENOM" id="CLU_039037_0_0_6"/>
<feature type="transmembrane region" description="Helical" evidence="6">
    <location>
        <begin position="402"/>
        <end position="423"/>
    </location>
</feature>
<keyword evidence="2" id="KW-1003">Cell membrane</keyword>
<dbReference type="STRING" id="658187.LDG_5057"/>
<evidence type="ECO:0000313" key="7">
    <source>
        <dbReference type="EMBL" id="EHL32819.1"/>
    </source>
</evidence>
<sequence length="457" mass="50096">MNTQKKQQLAADSLGIGKSIVMGTAGAAPAFSVSAATATLVATVGTLAPGSILYCGFIMFGISLAFIHLNKILANAGASYAWVTKIFGMYLGFLAGWAVLVSSAVFMVSGSIPVATSTLLLVNPQLAHSPGWTAFTSILWVTTISLIALKGIKPAAYLQVLMTGFEILFLLLIIILGTIKFAQLPAHPFSLAWLSMTSFTPSLFANGALIAVFLYWGWDVALNLNEETKNTLHIPGLGAFWSVLLIILVFVCFTVVTLLVLNDQEIQHAGTNIIFAVADKIVPRPCSYLAIFCVIVSSIGTLQTTIVQFTRTLFAEARDGIINPRYAKLHQDWDTPWLAILFIWFFGVFFLFLSSFYPTVNLIIKDSVNGIGFLVAFYYSLTGFACAWYYRSMWTNTYELVIYIIWPILSALFLIFISCFSIPKFGLITLIIGIGGILSGMVPLWFCFRHLHQNESA</sequence>
<feature type="transmembrane region" description="Helical" evidence="6">
    <location>
        <begin position="156"/>
        <end position="179"/>
    </location>
</feature>
<gene>
    <name evidence="7" type="ORF">LDG_5057</name>
</gene>
<reference evidence="7 8" key="1">
    <citation type="journal article" date="2011" name="BMC Genomics">
        <title>Insight into cross-talk between intra-amoebal pathogens.</title>
        <authorList>
            <person name="Gimenez G."/>
            <person name="Bertelli C."/>
            <person name="Moliner C."/>
            <person name="Robert C."/>
            <person name="Raoult D."/>
            <person name="Fournier P.E."/>
            <person name="Greub G."/>
        </authorList>
    </citation>
    <scope>NUCLEOTIDE SEQUENCE [LARGE SCALE GENOMIC DNA]</scope>
    <source>
        <strain evidence="7 8">LLAP12</strain>
    </source>
</reference>
<feature type="transmembrane region" description="Helical" evidence="6">
    <location>
        <begin position="239"/>
        <end position="261"/>
    </location>
</feature>
<organism evidence="7 8">
    <name type="scientific">Legionella drancourtii LLAP12</name>
    <dbReference type="NCBI Taxonomy" id="658187"/>
    <lineage>
        <taxon>Bacteria</taxon>
        <taxon>Pseudomonadati</taxon>
        <taxon>Pseudomonadota</taxon>
        <taxon>Gammaproteobacteria</taxon>
        <taxon>Legionellales</taxon>
        <taxon>Legionellaceae</taxon>
        <taxon>Legionella</taxon>
    </lineage>
</organism>
<feature type="transmembrane region" description="Helical" evidence="6">
    <location>
        <begin position="51"/>
        <end position="69"/>
    </location>
</feature>
<dbReference type="GO" id="GO:0005886">
    <property type="term" value="C:plasma membrane"/>
    <property type="evidence" value="ECO:0007669"/>
    <property type="project" value="UniProtKB-SubCell"/>
</dbReference>
<dbReference type="InterPro" id="IPR002293">
    <property type="entry name" value="AA/rel_permease1"/>
</dbReference>
<feature type="transmembrane region" description="Helical" evidence="6">
    <location>
        <begin position="370"/>
        <end position="390"/>
    </location>
</feature>
<evidence type="ECO:0000313" key="8">
    <source>
        <dbReference type="Proteomes" id="UP000002770"/>
    </source>
</evidence>
<dbReference type="Pfam" id="PF13520">
    <property type="entry name" value="AA_permease_2"/>
    <property type="match status" value="1"/>
</dbReference>
<evidence type="ECO:0000256" key="5">
    <source>
        <dbReference type="ARBA" id="ARBA00023136"/>
    </source>
</evidence>
<dbReference type="OrthoDB" id="9804700at2"/>
<feature type="transmembrane region" description="Helical" evidence="6">
    <location>
        <begin position="288"/>
        <end position="314"/>
    </location>
</feature>
<feature type="transmembrane region" description="Helical" evidence="6">
    <location>
        <begin position="90"/>
        <end position="112"/>
    </location>
</feature>
<dbReference type="eggNOG" id="COG0531">
    <property type="taxonomic scope" value="Bacteria"/>
</dbReference>
<evidence type="ECO:0000256" key="3">
    <source>
        <dbReference type="ARBA" id="ARBA00022692"/>
    </source>
</evidence>
<dbReference type="InterPro" id="IPR050367">
    <property type="entry name" value="APC_superfamily"/>
</dbReference>
<keyword evidence="8" id="KW-1185">Reference proteome</keyword>
<dbReference type="PANTHER" id="PTHR42770">
    <property type="entry name" value="AMINO ACID TRANSPORTER-RELATED"/>
    <property type="match status" value="1"/>
</dbReference>
<dbReference type="AlphaFoldDB" id="G9EIQ1"/>
<dbReference type="GO" id="GO:0022857">
    <property type="term" value="F:transmembrane transporter activity"/>
    <property type="evidence" value="ECO:0007669"/>
    <property type="project" value="InterPro"/>
</dbReference>
<feature type="transmembrane region" description="Helical" evidence="6">
    <location>
        <begin position="429"/>
        <end position="448"/>
    </location>
</feature>
<proteinExistence type="predicted"/>
<feature type="transmembrane region" description="Helical" evidence="6">
    <location>
        <begin position="335"/>
        <end position="358"/>
    </location>
</feature>
<dbReference type="EMBL" id="JH413793">
    <property type="protein sequence ID" value="EHL32819.1"/>
    <property type="molecule type" value="Genomic_DNA"/>
</dbReference>
<evidence type="ECO:0000256" key="1">
    <source>
        <dbReference type="ARBA" id="ARBA00004651"/>
    </source>
</evidence>